<protein>
    <submittedName>
        <fullName evidence="9">PTS sugar transporter subunit IIB</fullName>
    </submittedName>
</protein>
<feature type="modified residue" description="Phosphocysteine; by EIIA" evidence="7">
    <location>
        <position position="10"/>
    </location>
</feature>
<evidence type="ECO:0000256" key="6">
    <source>
        <dbReference type="ARBA" id="ARBA00022777"/>
    </source>
</evidence>
<evidence type="ECO:0000256" key="1">
    <source>
        <dbReference type="ARBA" id="ARBA00022448"/>
    </source>
</evidence>
<accession>A0A1Y4LPV3</accession>
<dbReference type="PANTHER" id="PTHR34581">
    <property type="entry name" value="PTS SYSTEM N,N'-DIACETYLCHITOBIOSE-SPECIFIC EIIB COMPONENT"/>
    <property type="match status" value="1"/>
</dbReference>
<keyword evidence="3 9" id="KW-0762">Sugar transport</keyword>
<dbReference type="Proteomes" id="UP000195326">
    <property type="component" value="Unassembled WGS sequence"/>
</dbReference>
<dbReference type="GO" id="GO:0009401">
    <property type="term" value="P:phosphoenolpyruvate-dependent sugar phosphotransferase system"/>
    <property type="evidence" value="ECO:0007669"/>
    <property type="project" value="UniProtKB-KW"/>
</dbReference>
<feature type="domain" description="PTS EIIB type-3" evidence="8">
    <location>
        <begin position="3"/>
        <end position="106"/>
    </location>
</feature>
<dbReference type="GO" id="GO:0008982">
    <property type="term" value="F:protein-N(PI)-phosphohistidine-sugar phosphotransferase activity"/>
    <property type="evidence" value="ECO:0007669"/>
    <property type="project" value="InterPro"/>
</dbReference>
<gene>
    <name evidence="9" type="ORF">B5F15_06790</name>
</gene>
<keyword evidence="5" id="KW-0598">Phosphotransferase system</keyword>
<evidence type="ECO:0000313" key="9">
    <source>
        <dbReference type="EMBL" id="OUP58714.1"/>
    </source>
</evidence>
<evidence type="ECO:0000256" key="5">
    <source>
        <dbReference type="ARBA" id="ARBA00022683"/>
    </source>
</evidence>
<evidence type="ECO:0000256" key="4">
    <source>
        <dbReference type="ARBA" id="ARBA00022679"/>
    </source>
</evidence>
<dbReference type="PROSITE" id="PS51100">
    <property type="entry name" value="PTS_EIIB_TYPE_3"/>
    <property type="match status" value="1"/>
</dbReference>
<evidence type="ECO:0000259" key="8">
    <source>
        <dbReference type="PROSITE" id="PS51100"/>
    </source>
</evidence>
<dbReference type="PANTHER" id="PTHR34581:SF2">
    <property type="entry name" value="PTS SYSTEM N,N'-DIACETYLCHITOBIOSE-SPECIFIC EIIB COMPONENT"/>
    <property type="match status" value="1"/>
</dbReference>
<keyword evidence="1" id="KW-0813">Transport</keyword>
<evidence type="ECO:0000256" key="7">
    <source>
        <dbReference type="PROSITE-ProRule" id="PRU00423"/>
    </source>
</evidence>
<dbReference type="SUPFAM" id="SSF52794">
    <property type="entry name" value="PTS system IIB component-like"/>
    <property type="match status" value="1"/>
</dbReference>
<sequence length="106" mass="11363">MKELRVLLCCGAGFSSGFLAQKTRKAAKKKQVSMTVEAKSESVVSESVGQFDILLIGPHYEGAMKRLKELCEPHGAKVSLIPADIYAALDGDKLVDVILDLAGQEA</sequence>
<dbReference type="Gene3D" id="3.40.50.2300">
    <property type="match status" value="1"/>
</dbReference>
<evidence type="ECO:0000313" key="10">
    <source>
        <dbReference type="Proteomes" id="UP000195326"/>
    </source>
</evidence>
<evidence type="ECO:0000256" key="2">
    <source>
        <dbReference type="ARBA" id="ARBA00022553"/>
    </source>
</evidence>
<dbReference type="InterPro" id="IPR036095">
    <property type="entry name" value="PTS_EIIB-like_sf"/>
</dbReference>
<keyword evidence="2" id="KW-0597">Phosphoprotein</keyword>
<dbReference type="RefSeq" id="WP_087414834.1">
    <property type="nucleotide sequence ID" value="NZ_NFKL01000008.1"/>
</dbReference>
<dbReference type="InterPro" id="IPR051819">
    <property type="entry name" value="PTS_sugar-specific_EIIB"/>
</dbReference>
<dbReference type="InterPro" id="IPR003501">
    <property type="entry name" value="PTS_EIIB_2/3"/>
</dbReference>
<dbReference type="Pfam" id="PF02302">
    <property type="entry name" value="PTS_IIB"/>
    <property type="match status" value="1"/>
</dbReference>
<evidence type="ECO:0000256" key="3">
    <source>
        <dbReference type="ARBA" id="ARBA00022597"/>
    </source>
</evidence>
<reference evidence="10" key="1">
    <citation type="submission" date="2017-04" db="EMBL/GenBank/DDBJ databases">
        <title>Function of individual gut microbiota members based on whole genome sequencing of pure cultures obtained from chicken caecum.</title>
        <authorList>
            <person name="Medvecky M."/>
            <person name="Cejkova D."/>
            <person name="Polansky O."/>
            <person name="Karasova D."/>
            <person name="Kubasova T."/>
            <person name="Cizek A."/>
            <person name="Rychlik I."/>
        </authorList>
    </citation>
    <scope>NUCLEOTIDE SEQUENCE [LARGE SCALE GENOMIC DNA]</scope>
    <source>
        <strain evidence="10">An179</strain>
    </source>
</reference>
<dbReference type="InterPro" id="IPR013012">
    <property type="entry name" value="PTS_EIIB_3"/>
</dbReference>
<keyword evidence="6" id="KW-0418">Kinase</keyword>
<dbReference type="EMBL" id="NFKL01000008">
    <property type="protein sequence ID" value="OUP58714.1"/>
    <property type="molecule type" value="Genomic_DNA"/>
</dbReference>
<keyword evidence="4" id="KW-0808">Transferase</keyword>
<organism evidence="9 10">
    <name type="scientific">Butyricicoccus pullicaecorum</name>
    <dbReference type="NCBI Taxonomy" id="501571"/>
    <lineage>
        <taxon>Bacteria</taxon>
        <taxon>Bacillati</taxon>
        <taxon>Bacillota</taxon>
        <taxon>Clostridia</taxon>
        <taxon>Eubacteriales</taxon>
        <taxon>Butyricicoccaceae</taxon>
        <taxon>Butyricicoccus</taxon>
    </lineage>
</organism>
<proteinExistence type="predicted"/>
<name>A0A1Y4LPV3_9FIRM</name>
<comment type="caution">
    <text evidence="9">The sequence shown here is derived from an EMBL/GenBank/DDBJ whole genome shotgun (WGS) entry which is preliminary data.</text>
</comment>
<dbReference type="AlphaFoldDB" id="A0A1Y4LPV3"/>
<dbReference type="GO" id="GO:0016301">
    <property type="term" value="F:kinase activity"/>
    <property type="evidence" value="ECO:0007669"/>
    <property type="project" value="UniProtKB-KW"/>
</dbReference>